<proteinExistence type="predicted"/>
<dbReference type="AlphaFoldDB" id="A0A317Q1B5"/>
<dbReference type="Pfam" id="PF13036">
    <property type="entry name" value="LpoB"/>
    <property type="match status" value="1"/>
</dbReference>
<reference evidence="1 2" key="1">
    <citation type="submission" date="2018-05" db="EMBL/GenBank/DDBJ databases">
        <title>Freshwater and sediment microbial communities from various areas in North America, analyzing microbe dynamics in response to fracking.</title>
        <authorList>
            <person name="Lamendella R."/>
        </authorList>
    </citation>
    <scope>NUCLEOTIDE SEQUENCE [LARGE SCALE GENOMIC DNA]</scope>
    <source>
        <strain evidence="1 2">125B1</strain>
    </source>
</reference>
<dbReference type="STRING" id="519453.SAMN04488070_1257"/>
<evidence type="ECO:0008006" key="3">
    <source>
        <dbReference type="Google" id="ProtNLM"/>
    </source>
</evidence>
<comment type="caution">
    <text evidence="1">The sequence shown here is derived from an EMBL/GenBank/DDBJ whole genome shotgun (WGS) entry which is preliminary data.</text>
</comment>
<dbReference type="RefSeq" id="WP_110076711.1">
    <property type="nucleotide sequence ID" value="NZ_QGTT01000018.1"/>
</dbReference>
<sequence length="211" mass="23759">MRQFVLTSLALIGGLLLTGCGATKIDNSAGRATVYEDARSPGKIQGVGVESQDIMAVTDQMMRDMLSNPQLVNREIAPRIIIDSEYFTNESSSRINKNMLTDRLRINLNRAANGRLTFVGREFADMVEKERELKRMGVVDGGTIRSTQATAGADFRLVGRIMSLDAMDTRSQERSRYHQITFELIDLELGTYVWSGMYEFQKTAQDDIIYR</sequence>
<dbReference type="InterPro" id="IPR014094">
    <property type="entry name" value="LpoB"/>
</dbReference>
<dbReference type="Gene3D" id="3.40.50.10610">
    <property type="entry name" value="ABC-type transport auxiliary lipoprotein component"/>
    <property type="match status" value="1"/>
</dbReference>
<dbReference type="OrthoDB" id="8969905at2"/>
<organism evidence="1 2">
    <name type="scientific">Pseudidiomarina maritima</name>
    <dbReference type="NCBI Taxonomy" id="519453"/>
    <lineage>
        <taxon>Bacteria</taxon>
        <taxon>Pseudomonadati</taxon>
        <taxon>Pseudomonadota</taxon>
        <taxon>Gammaproteobacteria</taxon>
        <taxon>Alteromonadales</taxon>
        <taxon>Idiomarinaceae</taxon>
        <taxon>Pseudidiomarina</taxon>
    </lineage>
</organism>
<accession>A0A317Q1B5</accession>
<evidence type="ECO:0000313" key="1">
    <source>
        <dbReference type="EMBL" id="PWW09729.1"/>
    </source>
</evidence>
<dbReference type="Proteomes" id="UP000246964">
    <property type="component" value="Unassembled WGS sequence"/>
</dbReference>
<evidence type="ECO:0000313" key="2">
    <source>
        <dbReference type="Proteomes" id="UP000246964"/>
    </source>
</evidence>
<protein>
    <recommendedName>
        <fullName evidence="3">Penicillin-binding protein activator LpoB</fullName>
    </recommendedName>
</protein>
<dbReference type="PROSITE" id="PS51257">
    <property type="entry name" value="PROKAR_LIPOPROTEIN"/>
    <property type="match status" value="1"/>
</dbReference>
<dbReference type="EMBL" id="QGTT01000018">
    <property type="protein sequence ID" value="PWW09729.1"/>
    <property type="molecule type" value="Genomic_DNA"/>
</dbReference>
<gene>
    <name evidence="1" type="ORF">DET45_11850</name>
</gene>
<name>A0A317Q1B5_9GAMM</name>
<keyword evidence="2" id="KW-1185">Reference proteome</keyword>